<gene>
    <name evidence="7" type="ORF">SBAD_LOCUS6198</name>
</gene>
<evidence type="ECO:0000256" key="2">
    <source>
        <dbReference type="ARBA" id="ARBA00022771"/>
    </source>
</evidence>
<protein>
    <submittedName>
        <fullName evidence="9">RING-type domain-containing protein</fullName>
    </submittedName>
</protein>
<evidence type="ECO:0000313" key="7">
    <source>
        <dbReference type="EMBL" id="VDP09490.1"/>
    </source>
</evidence>
<dbReference type="Proteomes" id="UP000270296">
    <property type="component" value="Unassembled WGS sequence"/>
</dbReference>
<reference evidence="9" key="1">
    <citation type="submission" date="2016-06" db="UniProtKB">
        <authorList>
            <consortium name="WormBaseParasite"/>
        </authorList>
    </citation>
    <scope>IDENTIFICATION</scope>
</reference>
<keyword evidence="8" id="KW-1185">Reference proteome</keyword>
<reference evidence="7 8" key="2">
    <citation type="submission" date="2018-11" db="EMBL/GenBank/DDBJ databases">
        <authorList>
            <consortium name="Pathogen Informatics"/>
        </authorList>
    </citation>
    <scope>NUCLEOTIDE SEQUENCE [LARGE SCALE GENOMIC DNA]</scope>
</reference>
<dbReference type="PROSITE" id="PS00028">
    <property type="entry name" value="ZINC_FINGER_C2H2_1"/>
    <property type="match status" value="1"/>
</dbReference>
<dbReference type="OrthoDB" id="10020332at2759"/>
<evidence type="ECO:0000256" key="3">
    <source>
        <dbReference type="ARBA" id="ARBA00022833"/>
    </source>
</evidence>
<evidence type="ECO:0000259" key="5">
    <source>
        <dbReference type="PROSITE" id="PS50089"/>
    </source>
</evidence>
<organism evidence="9">
    <name type="scientific">Soboliphyme baturini</name>
    <dbReference type="NCBI Taxonomy" id="241478"/>
    <lineage>
        <taxon>Eukaryota</taxon>
        <taxon>Metazoa</taxon>
        <taxon>Ecdysozoa</taxon>
        <taxon>Nematoda</taxon>
        <taxon>Enoplea</taxon>
        <taxon>Dorylaimia</taxon>
        <taxon>Dioctophymatida</taxon>
        <taxon>Dioctophymatoidea</taxon>
        <taxon>Soboliphymatidae</taxon>
        <taxon>Soboliphyme</taxon>
    </lineage>
</organism>
<sequence>MVPAVILQEMKVKCTKILACGHTFCVRCLSFISEKDFDDLLQIKCPICREESHSISSIQSLPSRFYGRIKCDKCLQCKKSNDTWWCPSCVQAMCSKCRLTEHSDSHHSVAEWNNLAPAECSLAYVNELRDRKVKSMNSVFNLTALERYFAEVKKALIIRLKTDTVSDYLSEELVRRYGKLSRNLKIDLNEANERNYRTNLLKAAQLADISVAETDVPSLDDVSGYLYFKITPDEAAAILLPSVKLTTVKQPSRRCHDSSLSTAKKGIEINDTRFCETLSVVTCTAATIKVDYFPARYLAILSNSQLVLYSPTRNEQKQLAAPPSYVFVNLCYNRKTEELFLVLRSLNRQHDWILQVIDLFITTYEANFTATFDVGPEDAVECMHIVTSSSGILYVVRDCRNSVSEIWKVVIIRKRLKVKLKETLLYQKDDSCYTNFDVLEADKRVYVIVWDNMNRCLSRLVIRDNHCISVWKILVSPDPIPFCLDAAKRLWLFDPVLSFIYSSSGPVMNNSAISLKKMMKYDSFQPSYIWNSEDKLMAAHCHKNIIRLFQFDKYSMD</sequence>
<feature type="domain" description="RING-type" evidence="5">
    <location>
        <begin position="20"/>
        <end position="49"/>
    </location>
</feature>
<proteinExistence type="predicted"/>
<keyword evidence="2 4" id="KW-0863">Zinc-finger</keyword>
<dbReference type="PROSITE" id="PS50089">
    <property type="entry name" value="ZF_RING_2"/>
    <property type="match status" value="1"/>
</dbReference>
<name>A0A183IRF1_9BILA</name>
<keyword evidence="1" id="KW-0479">Metal-binding</keyword>
<dbReference type="PROSITE" id="PS00518">
    <property type="entry name" value="ZF_RING_1"/>
    <property type="match status" value="1"/>
</dbReference>
<feature type="domain" description="B box-type" evidence="6">
    <location>
        <begin position="69"/>
        <end position="112"/>
    </location>
</feature>
<evidence type="ECO:0000313" key="8">
    <source>
        <dbReference type="Proteomes" id="UP000270296"/>
    </source>
</evidence>
<dbReference type="WBParaSite" id="SBAD_0000643801-mRNA-1">
    <property type="protein sequence ID" value="SBAD_0000643801-mRNA-1"/>
    <property type="gene ID" value="SBAD_0000643801"/>
</dbReference>
<dbReference type="SUPFAM" id="SSF57850">
    <property type="entry name" value="RING/U-box"/>
    <property type="match status" value="1"/>
</dbReference>
<evidence type="ECO:0000256" key="4">
    <source>
        <dbReference type="PROSITE-ProRule" id="PRU00024"/>
    </source>
</evidence>
<dbReference type="EMBL" id="UZAM01009559">
    <property type="protein sequence ID" value="VDP09490.1"/>
    <property type="molecule type" value="Genomic_DNA"/>
</dbReference>
<accession>A0A183IRF1</accession>
<dbReference type="InterPro" id="IPR013087">
    <property type="entry name" value="Znf_C2H2_type"/>
</dbReference>
<evidence type="ECO:0000313" key="9">
    <source>
        <dbReference type="WBParaSite" id="SBAD_0000643801-mRNA-1"/>
    </source>
</evidence>
<evidence type="ECO:0000256" key="1">
    <source>
        <dbReference type="ARBA" id="ARBA00022723"/>
    </source>
</evidence>
<dbReference type="InterPro" id="IPR013083">
    <property type="entry name" value="Znf_RING/FYVE/PHD"/>
</dbReference>
<dbReference type="PROSITE" id="PS50119">
    <property type="entry name" value="ZF_BBOX"/>
    <property type="match status" value="1"/>
</dbReference>
<dbReference type="GO" id="GO:0008270">
    <property type="term" value="F:zinc ion binding"/>
    <property type="evidence" value="ECO:0007669"/>
    <property type="project" value="UniProtKB-KW"/>
</dbReference>
<dbReference type="InterPro" id="IPR000315">
    <property type="entry name" value="Znf_B-box"/>
</dbReference>
<dbReference type="InterPro" id="IPR017907">
    <property type="entry name" value="Znf_RING_CS"/>
</dbReference>
<dbReference type="AlphaFoldDB" id="A0A183IRF1"/>
<dbReference type="InterPro" id="IPR001841">
    <property type="entry name" value="Znf_RING"/>
</dbReference>
<dbReference type="Gene3D" id="3.30.40.10">
    <property type="entry name" value="Zinc/RING finger domain, C3HC4 (zinc finger)"/>
    <property type="match status" value="1"/>
</dbReference>
<evidence type="ECO:0000259" key="6">
    <source>
        <dbReference type="PROSITE" id="PS50119"/>
    </source>
</evidence>
<keyword evidence="3" id="KW-0862">Zinc</keyword>